<feature type="region of interest" description="Disordered" evidence="1">
    <location>
        <begin position="49"/>
        <end position="83"/>
    </location>
</feature>
<organism evidence="2 3">
    <name type="scientific">Purpureocillium lavendulum</name>
    <dbReference type="NCBI Taxonomy" id="1247861"/>
    <lineage>
        <taxon>Eukaryota</taxon>
        <taxon>Fungi</taxon>
        <taxon>Dikarya</taxon>
        <taxon>Ascomycota</taxon>
        <taxon>Pezizomycotina</taxon>
        <taxon>Sordariomycetes</taxon>
        <taxon>Hypocreomycetidae</taxon>
        <taxon>Hypocreales</taxon>
        <taxon>Ophiocordycipitaceae</taxon>
        <taxon>Purpureocillium</taxon>
    </lineage>
</organism>
<evidence type="ECO:0000313" key="3">
    <source>
        <dbReference type="Proteomes" id="UP001163105"/>
    </source>
</evidence>
<comment type="caution">
    <text evidence="2">The sequence shown here is derived from an EMBL/GenBank/DDBJ whole genome shotgun (WGS) entry which is preliminary data.</text>
</comment>
<gene>
    <name evidence="2" type="ORF">O9K51_09636</name>
</gene>
<evidence type="ECO:0000313" key="2">
    <source>
        <dbReference type="EMBL" id="KAJ6437808.1"/>
    </source>
</evidence>
<reference evidence="2" key="1">
    <citation type="submission" date="2023-01" db="EMBL/GenBank/DDBJ databases">
        <title>The growth and conidiation of Purpureocillium lavendulum are regulated by nitrogen source and histone H3K14 acetylation.</title>
        <authorList>
            <person name="Tang P."/>
            <person name="Han J."/>
            <person name="Zhang C."/>
            <person name="Tang P."/>
            <person name="Qi F."/>
            <person name="Zhang K."/>
            <person name="Liang L."/>
        </authorList>
    </citation>
    <scope>NUCLEOTIDE SEQUENCE</scope>
    <source>
        <strain evidence="2">YMF1.00683</strain>
    </source>
</reference>
<evidence type="ECO:0000256" key="1">
    <source>
        <dbReference type="SAM" id="MobiDB-lite"/>
    </source>
</evidence>
<dbReference type="Proteomes" id="UP001163105">
    <property type="component" value="Unassembled WGS sequence"/>
</dbReference>
<dbReference type="AlphaFoldDB" id="A0AB34FFJ6"/>
<dbReference type="EMBL" id="JAQHRD010000010">
    <property type="protein sequence ID" value="KAJ6437808.1"/>
    <property type="molecule type" value="Genomic_DNA"/>
</dbReference>
<sequence>MGVFLGYVSEETGPSGPSRVNAHLNAGSLPKKATKTMKERDRTKTTAHLNGVMPGHCLASRARPPASERTARMSGRLSAGTAG</sequence>
<protein>
    <submittedName>
        <fullName evidence="2">Uncharacterized protein</fullName>
    </submittedName>
</protein>
<accession>A0AB34FFJ6</accession>
<name>A0AB34FFJ6_9HYPO</name>
<proteinExistence type="predicted"/>
<keyword evidence="3" id="KW-1185">Reference proteome</keyword>